<dbReference type="AlphaFoldDB" id="X1LA58"/>
<protein>
    <submittedName>
        <fullName evidence="1">Uncharacterized protein</fullName>
    </submittedName>
</protein>
<gene>
    <name evidence="1" type="ORF">S03H2_69676</name>
</gene>
<name>X1LA58_9ZZZZ</name>
<dbReference type="EMBL" id="BARU01046099">
    <property type="protein sequence ID" value="GAH99314.1"/>
    <property type="molecule type" value="Genomic_DNA"/>
</dbReference>
<accession>X1LA58</accession>
<sequence>VENILSSISGYYDKQRTLNSLWQLKNLSNLRELSKGYGEFLSNYTVAGSKTAPYFSPQMRGTVDYIEKRGGFTELIQSIFPKLPPEFSGGIPWASLTESLEKTPLDAMFSEFSEETKLLLRALYVTALLESHKDE</sequence>
<feature type="non-terminal residue" evidence="1">
    <location>
        <position position="1"/>
    </location>
</feature>
<organism evidence="1">
    <name type="scientific">marine sediment metagenome</name>
    <dbReference type="NCBI Taxonomy" id="412755"/>
    <lineage>
        <taxon>unclassified sequences</taxon>
        <taxon>metagenomes</taxon>
        <taxon>ecological metagenomes</taxon>
    </lineage>
</organism>
<feature type="non-terminal residue" evidence="1">
    <location>
        <position position="135"/>
    </location>
</feature>
<evidence type="ECO:0000313" key="1">
    <source>
        <dbReference type="EMBL" id="GAH99314.1"/>
    </source>
</evidence>
<comment type="caution">
    <text evidence="1">The sequence shown here is derived from an EMBL/GenBank/DDBJ whole genome shotgun (WGS) entry which is preliminary data.</text>
</comment>
<reference evidence="1" key="1">
    <citation type="journal article" date="2014" name="Front. Microbiol.">
        <title>High frequency of phylogenetically diverse reductive dehalogenase-homologous genes in deep subseafloor sedimentary metagenomes.</title>
        <authorList>
            <person name="Kawai M."/>
            <person name="Futagami T."/>
            <person name="Toyoda A."/>
            <person name="Takaki Y."/>
            <person name="Nishi S."/>
            <person name="Hori S."/>
            <person name="Arai W."/>
            <person name="Tsubouchi T."/>
            <person name="Morono Y."/>
            <person name="Uchiyama I."/>
            <person name="Ito T."/>
            <person name="Fujiyama A."/>
            <person name="Inagaki F."/>
            <person name="Takami H."/>
        </authorList>
    </citation>
    <scope>NUCLEOTIDE SEQUENCE</scope>
    <source>
        <strain evidence="1">Expedition CK06-06</strain>
    </source>
</reference>
<proteinExistence type="predicted"/>